<dbReference type="PANTHER" id="PTHR10176">
    <property type="entry name" value="GLYCOGEN SYNTHASE"/>
    <property type="match status" value="1"/>
</dbReference>
<evidence type="ECO:0000313" key="4">
    <source>
        <dbReference type="Proteomes" id="UP000014073"/>
    </source>
</evidence>
<dbReference type="Gene3D" id="3.40.50.2000">
    <property type="entry name" value="Glycogen Phosphorylase B"/>
    <property type="match status" value="2"/>
</dbReference>
<keyword evidence="2" id="KW-0808">Transferase</keyword>
<dbReference type="SUPFAM" id="SSF53756">
    <property type="entry name" value="UDP-Glycosyltransferase/glycogen phosphorylase"/>
    <property type="match status" value="1"/>
</dbReference>
<dbReference type="InterPro" id="IPR008631">
    <property type="entry name" value="Glycogen_synth"/>
</dbReference>
<dbReference type="GO" id="GO:0005978">
    <property type="term" value="P:glycogen biosynthetic process"/>
    <property type="evidence" value="ECO:0007669"/>
    <property type="project" value="InterPro"/>
</dbReference>
<evidence type="ECO:0000313" key="3">
    <source>
        <dbReference type="EMBL" id="EEF75622.1"/>
    </source>
</evidence>
<sequence length="555" mass="63399">MMMIELLKPDYIFESSWEVCNKVGGIYTVLSTRAKTLQDAFPDKIFFIGPDVWSGKENPLFSEDENCLKDWCAYARESDGLKIRVGRWNIPGSPITILVDFTPFYAQKNDIYGQAWCDFQVDSLHAYGDYDEASMFAYAAGKVVESFYRHCLSKKDRVVYHANEWMTGLGALYLRKHVPEIATIFTTHATSIGRSIAGNNKPLYDYLFAYNGDQMAGELNMQSKHSIEKQTAHHVDCFTTVSEITNNECRELLDKSADVVLMNGFEDDFVPKGNTFVARRKKARQAMLNLANKLLGTKLTDETLIVGTSGRYEFKNKGINVYLESLNRLTRDKNLKRDVLAFINVPGWVGDPREDLIARLKSKEQFTTPLEVPFITHWLHNMNHDQVLDMLKYLNMSNAPESKVKVIFVPCYLDGNDGIWNMHYYDLILGYDLSVYPSYYEPWGYTPLESIAFHVPTVTTDLAGFGLWVNSLKGRFSELADGVKVIHRTDYNYSEVADVIKDTVSDFSALSAAEIKKIRKNAAAIAEKALWKHFIQYYYEAYDIALRNAEKRLAL</sequence>
<dbReference type="HOGENOM" id="CLU_037621_0_0_10"/>
<comment type="caution">
    <text evidence="3">The sequence shown here is derived from an EMBL/GenBank/DDBJ whole genome shotgun (WGS) entry which is preliminary data.</text>
</comment>
<dbReference type="Proteomes" id="UP000014073">
    <property type="component" value="Unassembled WGS sequence"/>
</dbReference>
<dbReference type="Pfam" id="PF05693">
    <property type="entry name" value="Glycogen_syn"/>
    <property type="match status" value="2"/>
</dbReference>
<dbReference type="PANTHER" id="PTHR10176:SF3">
    <property type="entry name" value="GLYCOGEN [STARCH] SYNTHASE"/>
    <property type="match status" value="1"/>
</dbReference>
<dbReference type="EMBL" id="ACBW01000087">
    <property type="protein sequence ID" value="EEF75622.1"/>
    <property type="molecule type" value="Genomic_DNA"/>
</dbReference>
<reference evidence="3 4" key="1">
    <citation type="submission" date="2008-12" db="EMBL/GenBank/DDBJ databases">
        <authorList>
            <person name="Fulton L."/>
            <person name="Clifton S."/>
            <person name="Fulton B."/>
            <person name="Xu J."/>
            <person name="Minx P."/>
            <person name="Pepin K.H."/>
            <person name="Johnson M."/>
            <person name="Bhonagiri V."/>
            <person name="Nash W.E."/>
            <person name="Mardis E.R."/>
            <person name="Wilson R.K."/>
        </authorList>
    </citation>
    <scope>NUCLEOTIDE SEQUENCE [LARGE SCALE GENOMIC DNA]</scope>
    <source>
        <strain evidence="3 4">DSM 18228</strain>
    </source>
</reference>
<keyword evidence="4" id="KW-1185">Reference proteome</keyword>
<accession>S0F7E6</accession>
<name>S0F7E6_9BACT</name>
<evidence type="ECO:0000256" key="2">
    <source>
        <dbReference type="ARBA" id="ARBA00022679"/>
    </source>
</evidence>
<protein>
    <submittedName>
        <fullName evidence="3">Starch synthase</fullName>
    </submittedName>
</protein>
<keyword evidence="1" id="KW-0328">Glycosyltransferase</keyword>
<evidence type="ECO:0000256" key="1">
    <source>
        <dbReference type="ARBA" id="ARBA00022676"/>
    </source>
</evidence>
<organism evidence="3 4">
    <name type="scientific">Phocaeicola coprophilus DSM 18228 = JCM 13818</name>
    <dbReference type="NCBI Taxonomy" id="547042"/>
    <lineage>
        <taxon>Bacteria</taxon>
        <taxon>Pseudomonadati</taxon>
        <taxon>Bacteroidota</taxon>
        <taxon>Bacteroidia</taxon>
        <taxon>Bacteroidales</taxon>
        <taxon>Bacteroidaceae</taxon>
        <taxon>Phocaeicola</taxon>
    </lineage>
</organism>
<dbReference type="GO" id="GO:0005737">
    <property type="term" value="C:cytoplasm"/>
    <property type="evidence" value="ECO:0007669"/>
    <property type="project" value="TreeGrafter"/>
</dbReference>
<dbReference type="AlphaFoldDB" id="S0F7E6"/>
<dbReference type="eggNOG" id="COG0297">
    <property type="taxonomic scope" value="Bacteria"/>
</dbReference>
<dbReference type="GO" id="GO:0004373">
    <property type="term" value="F:alpha-1,4-glucan glucosyltransferase (UDP-glucose donor) activity"/>
    <property type="evidence" value="ECO:0007669"/>
    <property type="project" value="InterPro"/>
</dbReference>
<gene>
    <name evidence="3" type="ORF">BACCOPRO_01112</name>
</gene>
<proteinExistence type="predicted"/>
<dbReference type="STRING" id="547042.BACCOPRO_01112"/>